<dbReference type="SUPFAM" id="SSF53474">
    <property type="entry name" value="alpha/beta-Hydrolases"/>
    <property type="match status" value="1"/>
</dbReference>
<dbReference type="Pfam" id="PF12697">
    <property type="entry name" value="Abhydrolase_6"/>
    <property type="match status" value="1"/>
</dbReference>
<dbReference type="PANTHER" id="PTHR43194">
    <property type="entry name" value="HYDROLASE ALPHA/BETA FOLD FAMILY"/>
    <property type="match status" value="1"/>
</dbReference>
<dbReference type="Proteomes" id="UP000253273">
    <property type="component" value="Chromosome"/>
</dbReference>
<dbReference type="InterPro" id="IPR000073">
    <property type="entry name" value="AB_hydrolase_1"/>
</dbReference>
<keyword evidence="2" id="KW-0378">Hydrolase</keyword>
<dbReference type="PANTHER" id="PTHR43194:SF2">
    <property type="entry name" value="PEROXISOMAL MEMBRANE PROTEIN LPX1"/>
    <property type="match status" value="1"/>
</dbReference>
<accession>A0A345E145</accession>
<dbReference type="InterPro" id="IPR029058">
    <property type="entry name" value="AB_hydrolase_fold"/>
</dbReference>
<evidence type="ECO:0000313" key="3">
    <source>
        <dbReference type="Proteomes" id="UP000253273"/>
    </source>
</evidence>
<feature type="domain" description="AB hydrolase-1" evidence="1">
    <location>
        <begin position="23"/>
        <end position="250"/>
    </location>
</feature>
<dbReference type="InterPro" id="IPR050228">
    <property type="entry name" value="Carboxylesterase_BioH"/>
</dbReference>
<evidence type="ECO:0000259" key="1">
    <source>
        <dbReference type="Pfam" id="PF12697"/>
    </source>
</evidence>
<gene>
    <name evidence="2" type="ORF">DU500_05380</name>
</gene>
<dbReference type="GeneID" id="37282795"/>
<proteinExistence type="predicted"/>
<dbReference type="AlphaFoldDB" id="A0A345E145"/>
<name>A0A345E145_9EURY</name>
<protein>
    <submittedName>
        <fullName evidence="2">Alpha/beta hydrolase</fullName>
    </submittedName>
</protein>
<dbReference type="OrthoDB" id="7531at2157"/>
<evidence type="ECO:0000313" key="2">
    <source>
        <dbReference type="EMBL" id="AXG05917.1"/>
    </source>
</evidence>
<sequence>MPTVTSPDGTRIAYERHGDGPPLVLLHGGLTRRYWDPLVPRFADDHTVILPDRRGRGESGDGEDYSIEREVADARAVVEAVEGTPVLFGHSFGGLQAIEAARVAPVAGVVAYEPAYLVDDYRETADLAARMQARLDAGERREATKLHLREVLRDDIEDFDAWLDEWPVWPAPVDHVENTLRMNRALEAHPLPDAFDVDAPVLLLTGSEGPAHLRESVRAVHDALPESRLVEFEGVGHSGPTEAPERTAEAVREFLADLTPTPAR</sequence>
<dbReference type="Gene3D" id="3.40.50.1820">
    <property type="entry name" value="alpha/beta hydrolase"/>
    <property type="match status" value="1"/>
</dbReference>
<dbReference type="RefSeq" id="WP_114585065.1">
    <property type="nucleotide sequence ID" value="NZ_CP031150.1"/>
</dbReference>
<organism evidence="2 3">
    <name type="scientific">Haloplanus rubicundus</name>
    <dbReference type="NCBI Taxonomy" id="1547898"/>
    <lineage>
        <taxon>Archaea</taxon>
        <taxon>Methanobacteriati</taxon>
        <taxon>Methanobacteriota</taxon>
        <taxon>Stenosarchaea group</taxon>
        <taxon>Halobacteria</taxon>
        <taxon>Halobacteriales</taxon>
        <taxon>Haloferacaceae</taxon>
        <taxon>Haloplanus</taxon>
    </lineage>
</organism>
<dbReference type="GO" id="GO:0016787">
    <property type="term" value="F:hydrolase activity"/>
    <property type="evidence" value="ECO:0007669"/>
    <property type="project" value="UniProtKB-KW"/>
</dbReference>
<dbReference type="KEGG" id="haj:DU500_05380"/>
<dbReference type="EMBL" id="CP031150">
    <property type="protein sequence ID" value="AXG05917.1"/>
    <property type="molecule type" value="Genomic_DNA"/>
</dbReference>
<reference evidence="2 3" key="1">
    <citation type="submission" date="2018-07" db="EMBL/GenBank/DDBJ databases">
        <title>Genome sequences of Haloplanus sp. CBA1113.</title>
        <authorList>
            <person name="Kim Y.B."/>
            <person name="Roh S.W."/>
        </authorList>
    </citation>
    <scope>NUCLEOTIDE SEQUENCE [LARGE SCALE GENOMIC DNA]</scope>
    <source>
        <strain evidence="2 3">CBA1113</strain>
    </source>
</reference>
<keyword evidence="3" id="KW-1185">Reference proteome</keyword>